<dbReference type="GO" id="GO:0038023">
    <property type="term" value="F:signaling receptor activity"/>
    <property type="evidence" value="ECO:0007669"/>
    <property type="project" value="TreeGrafter"/>
</dbReference>
<dbReference type="PANTHER" id="PTHR46806">
    <property type="entry name" value="F5/8 TYPE C DOMAIN-CONTAINING PROTEIN"/>
    <property type="match status" value="1"/>
</dbReference>
<keyword evidence="10 21" id="KW-0732">Signal</keyword>
<feature type="region of interest" description="Disordered" evidence="20">
    <location>
        <begin position="1081"/>
        <end position="1151"/>
    </location>
</feature>
<dbReference type="GO" id="GO:0005886">
    <property type="term" value="C:plasma membrane"/>
    <property type="evidence" value="ECO:0007669"/>
    <property type="project" value="TreeGrafter"/>
</dbReference>
<dbReference type="InterPro" id="IPR024715">
    <property type="entry name" value="Factor_5/8-like"/>
</dbReference>
<keyword evidence="11" id="KW-0677">Repeat</keyword>
<dbReference type="CDD" id="cd00057">
    <property type="entry name" value="FA58C"/>
    <property type="match status" value="2"/>
</dbReference>
<evidence type="ECO:0000256" key="17">
    <source>
        <dbReference type="ARBA" id="ARBA00023157"/>
    </source>
</evidence>
<feature type="region of interest" description="Disordered" evidence="20">
    <location>
        <begin position="772"/>
        <end position="795"/>
    </location>
</feature>
<accession>A0A8C9YLB9</accession>
<keyword evidence="8" id="KW-0812">Transmembrane</keyword>
<feature type="signal peptide" evidence="21">
    <location>
        <begin position="1"/>
        <end position="27"/>
    </location>
</feature>
<dbReference type="Pfam" id="PF00754">
    <property type="entry name" value="F5_F8_type_C"/>
    <property type="match status" value="2"/>
</dbReference>
<dbReference type="PROSITE" id="PS01285">
    <property type="entry name" value="FA58C_1"/>
    <property type="match status" value="1"/>
</dbReference>
<feature type="compositionally biased region" description="Basic and acidic residues" evidence="20">
    <location>
        <begin position="709"/>
        <end position="718"/>
    </location>
</feature>
<dbReference type="EC" id="1.16.3.1" evidence="5"/>
<evidence type="ECO:0000256" key="4">
    <source>
        <dbReference type="ARBA" id="ARBA00010609"/>
    </source>
</evidence>
<comment type="cofactor">
    <cofactor evidence="1">
        <name>Cu cation</name>
        <dbReference type="ChEBI" id="CHEBI:23378"/>
    </cofactor>
</comment>
<reference evidence="23" key="1">
    <citation type="submission" date="2025-08" db="UniProtKB">
        <authorList>
            <consortium name="Ensembl"/>
        </authorList>
    </citation>
    <scope>IDENTIFICATION</scope>
</reference>
<evidence type="ECO:0000256" key="9">
    <source>
        <dbReference type="ARBA" id="ARBA00022723"/>
    </source>
</evidence>
<keyword evidence="16" id="KW-0472">Membrane</keyword>
<feature type="disulfide bond" evidence="19">
    <location>
        <begin position="1556"/>
        <end position="1683"/>
    </location>
</feature>
<feature type="domain" description="F5/8 type C" evidence="22">
    <location>
        <begin position="1587"/>
        <end position="1683"/>
    </location>
</feature>
<evidence type="ECO:0000256" key="16">
    <source>
        <dbReference type="ARBA" id="ARBA00023136"/>
    </source>
</evidence>
<feature type="disulfide bond" evidence="19">
    <location>
        <begin position="501"/>
        <end position="527"/>
    </location>
</feature>
<dbReference type="Ensembl" id="ENSSLUT00000026228.1">
    <property type="protein sequence ID" value="ENSSLUP00000025405.1"/>
    <property type="gene ID" value="ENSSLUG00000010687.1"/>
</dbReference>
<comment type="subcellular location">
    <subcellularLocation>
        <location evidence="2">Membrane</location>
        <topology evidence="2">Single-pass membrane protein</topology>
    </subcellularLocation>
    <subcellularLocation>
        <location evidence="3">Secreted</location>
    </subcellularLocation>
</comment>
<evidence type="ECO:0000256" key="6">
    <source>
        <dbReference type="ARBA" id="ARBA00022448"/>
    </source>
</evidence>
<feature type="disulfide bond" evidence="19">
    <location>
        <begin position="167"/>
        <end position="193"/>
    </location>
</feature>
<evidence type="ECO:0000256" key="3">
    <source>
        <dbReference type="ARBA" id="ARBA00004613"/>
    </source>
</evidence>
<feature type="chain" id="PRO_5034342894" description="ferroxidase" evidence="21">
    <location>
        <begin position="28"/>
        <end position="1844"/>
    </location>
</feature>
<dbReference type="FunFam" id="2.60.40.420:FF:000002">
    <property type="entry name" value="Hephaestin like 1"/>
    <property type="match status" value="1"/>
</dbReference>
<evidence type="ECO:0000313" key="24">
    <source>
        <dbReference type="Proteomes" id="UP000694568"/>
    </source>
</evidence>
<name>A0A8C9YLB9_SANLU</name>
<protein>
    <recommendedName>
        <fullName evidence="5">ferroxidase</fullName>
        <ecNumber evidence="5">1.16.3.1</ecNumber>
    </recommendedName>
</protein>
<evidence type="ECO:0000256" key="8">
    <source>
        <dbReference type="ARBA" id="ARBA00022692"/>
    </source>
</evidence>
<feature type="compositionally biased region" description="Basic residues" evidence="20">
    <location>
        <begin position="1090"/>
        <end position="1101"/>
    </location>
</feature>
<dbReference type="Gene3D" id="2.60.120.260">
    <property type="entry name" value="Galactose-binding domain-like"/>
    <property type="match status" value="2"/>
</dbReference>
<dbReference type="Pfam" id="PF07732">
    <property type="entry name" value="Cu-oxidase_3"/>
    <property type="match status" value="3"/>
</dbReference>
<evidence type="ECO:0000256" key="14">
    <source>
        <dbReference type="ARBA" id="ARBA00023002"/>
    </source>
</evidence>
<keyword evidence="15" id="KW-0406">Ion transport</keyword>
<dbReference type="InterPro" id="IPR050633">
    <property type="entry name" value="Neuropilin_MCO_CoagFactor"/>
</dbReference>
<keyword evidence="17 19" id="KW-1015">Disulfide bond</keyword>
<evidence type="ECO:0000256" key="13">
    <source>
        <dbReference type="ARBA" id="ARBA00022989"/>
    </source>
</evidence>
<feature type="disulfide bond" evidence="19">
    <location>
        <begin position="252"/>
        <end position="333"/>
    </location>
</feature>
<evidence type="ECO:0000256" key="7">
    <source>
        <dbReference type="ARBA" id="ARBA00022525"/>
    </source>
</evidence>
<dbReference type="PIRSF" id="PIRSF000354">
    <property type="entry name" value="Factors_V_VIII"/>
    <property type="match status" value="1"/>
</dbReference>
<dbReference type="SUPFAM" id="SSF49503">
    <property type="entry name" value="Cupredoxins"/>
    <property type="match status" value="6"/>
</dbReference>
<dbReference type="GO" id="GO:0004322">
    <property type="term" value="F:ferroxidase activity"/>
    <property type="evidence" value="ECO:0007669"/>
    <property type="project" value="UniProtKB-EC"/>
</dbReference>
<evidence type="ECO:0000256" key="5">
    <source>
        <dbReference type="ARBA" id="ARBA00013107"/>
    </source>
</evidence>
<dbReference type="GO" id="GO:0005507">
    <property type="term" value="F:copper ion binding"/>
    <property type="evidence" value="ECO:0007669"/>
    <property type="project" value="InterPro"/>
</dbReference>
<proteinExistence type="inferred from homology"/>
<dbReference type="PROSITE" id="PS00079">
    <property type="entry name" value="MULTICOPPER_OXIDASE1"/>
    <property type="match status" value="1"/>
</dbReference>
<dbReference type="InterPro" id="IPR011707">
    <property type="entry name" value="Cu-oxidase-like_N"/>
</dbReference>
<feature type="region of interest" description="Disordered" evidence="20">
    <location>
        <begin position="708"/>
        <end position="729"/>
    </location>
</feature>
<dbReference type="FunFam" id="2.60.40.420:FF:000028">
    <property type="entry name" value="Ceruloplasmin"/>
    <property type="match status" value="2"/>
</dbReference>
<dbReference type="Gene3D" id="2.60.40.420">
    <property type="entry name" value="Cupredoxins - blue copper proteins"/>
    <property type="match status" value="5"/>
</dbReference>
<dbReference type="PANTHER" id="PTHR46806:SF10">
    <property type="entry name" value="COAGULATION FACTOR V"/>
    <property type="match status" value="1"/>
</dbReference>
<keyword evidence="24" id="KW-1185">Reference proteome</keyword>
<dbReference type="Proteomes" id="UP000694568">
    <property type="component" value="Unplaced"/>
</dbReference>
<evidence type="ECO:0000256" key="21">
    <source>
        <dbReference type="SAM" id="SignalP"/>
    </source>
</evidence>
<dbReference type="PROSITE" id="PS50022">
    <property type="entry name" value="FA58C_3"/>
    <property type="match status" value="2"/>
</dbReference>
<evidence type="ECO:0000256" key="1">
    <source>
        <dbReference type="ARBA" id="ARBA00001935"/>
    </source>
</evidence>
<organism evidence="23 24">
    <name type="scientific">Sander lucioperca</name>
    <name type="common">Pike-perch</name>
    <name type="synonym">Perca lucioperca</name>
    <dbReference type="NCBI Taxonomy" id="283035"/>
    <lineage>
        <taxon>Eukaryota</taxon>
        <taxon>Metazoa</taxon>
        <taxon>Chordata</taxon>
        <taxon>Craniata</taxon>
        <taxon>Vertebrata</taxon>
        <taxon>Euteleostomi</taxon>
        <taxon>Actinopterygii</taxon>
        <taxon>Neopterygii</taxon>
        <taxon>Teleostei</taxon>
        <taxon>Neoteleostei</taxon>
        <taxon>Acanthomorphata</taxon>
        <taxon>Eupercaria</taxon>
        <taxon>Perciformes</taxon>
        <taxon>Percoidei</taxon>
        <taxon>Percidae</taxon>
        <taxon>Luciopercinae</taxon>
        <taxon>Sander</taxon>
    </lineage>
</organism>
<evidence type="ECO:0000256" key="12">
    <source>
        <dbReference type="ARBA" id="ARBA00022837"/>
    </source>
</evidence>
<evidence type="ECO:0000256" key="2">
    <source>
        <dbReference type="ARBA" id="ARBA00004167"/>
    </source>
</evidence>
<comment type="similarity">
    <text evidence="4">Belongs to the multicopper oxidase family.</text>
</comment>
<dbReference type="GO" id="GO:0006811">
    <property type="term" value="P:monoatomic ion transport"/>
    <property type="evidence" value="ECO:0007669"/>
    <property type="project" value="UniProtKB-KW"/>
</dbReference>
<evidence type="ECO:0000256" key="11">
    <source>
        <dbReference type="ARBA" id="ARBA00022737"/>
    </source>
</evidence>
<dbReference type="InterPro" id="IPR033138">
    <property type="entry name" value="Cu_oxidase_CS"/>
</dbReference>
<evidence type="ECO:0000256" key="10">
    <source>
        <dbReference type="ARBA" id="ARBA00022729"/>
    </source>
</evidence>
<feature type="disulfide bond" evidence="19">
    <location>
        <begin position="603"/>
        <end position="684"/>
    </location>
</feature>
<keyword evidence="13" id="KW-1133">Transmembrane helix</keyword>
<keyword evidence="12" id="KW-0106">Calcium</keyword>
<keyword evidence="9" id="KW-0479">Metal-binding</keyword>
<feature type="domain" description="F5/8 type C" evidence="22">
    <location>
        <begin position="1688"/>
        <end position="1841"/>
    </location>
</feature>
<dbReference type="FunFam" id="2.60.120.260:FF:000002">
    <property type="entry name" value="Coagulation factor VIII"/>
    <property type="match status" value="1"/>
</dbReference>
<evidence type="ECO:0000256" key="15">
    <source>
        <dbReference type="ARBA" id="ARBA00023065"/>
    </source>
</evidence>
<dbReference type="PROSITE" id="PS01286">
    <property type="entry name" value="FA58C_2"/>
    <property type="match status" value="1"/>
</dbReference>
<dbReference type="InterPro" id="IPR008979">
    <property type="entry name" value="Galactose-bd-like_sf"/>
</dbReference>
<feature type="region of interest" description="Disordered" evidence="20">
    <location>
        <begin position="966"/>
        <end position="989"/>
    </location>
</feature>
<feature type="compositionally biased region" description="Low complexity" evidence="20">
    <location>
        <begin position="966"/>
        <end position="978"/>
    </location>
</feature>
<feature type="disulfide bond" evidence="19">
    <location>
        <begin position="1372"/>
        <end position="1398"/>
    </location>
</feature>
<evidence type="ECO:0000256" key="19">
    <source>
        <dbReference type="PIRSR" id="PIRSR000354-1"/>
    </source>
</evidence>
<keyword evidence="14" id="KW-0560">Oxidoreductase</keyword>
<evidence type="ECO:0000256" key="20">
    <source>
        <dbReference type="SAM" id="MobiDB-lite"/>
    </source>
</evidence>
<feature type="compositionally biased region" description="Polar residues" evidence="20">
    <location>
        <begin position="979"/>
        <end position="989"/>
    </location>
</feature>
<keyword evidence="7" id="KW-0964">Secreted</keyword>
<dbReference type="SMART" id="SM00231">
    <property type="entry name" value="FA58C"/>
    <property type="match status" value="2"/>
</dbReference>
<dbReference type="GeneTree" id="ENSGT00940000158556"/>
<dbReference type="GO" id="GO:0005576">
    <property type="term" value="C:extracellular region"/>
    <property type="evidence" value="ECO:0007669"/>
    <property type="project" value="UniProtKB-SubCell"/>
</dbReference>
<dbReference type="SUPFAM" id="SSF49785">
    <property type="entry name" value="Galactose-binding domain-like"/>
    <property type="match status" value="2"/>
</dbReference>
<evidence type="ECO:0000313" key="23">
    <source>
        <dbReference type="Ensembl" id="ENSSLUP00000025405.1"/>
    </source>
</evidence>
<keyword evidence="18" id="KW-0325">Glycoprotein</keyword>
<dbReference type="InterPro" id="IPR008972">
    <property type="entry name" value="Cupredoxin"/>
</dbReference>
<evidence type="ECO:0000256" key="18">
    <source>
        <dbReference type="ARBA" id="ARBA00023180"/>
    </source>
</evidence>
<dbReference type="InterPro" id="IPR000421">
    <property type="entry name" value="FA58C"/>
</dbReference>
<sequence>MRLCARAAGAWRLLPVLALLTVLHVKADQQQPKERHYYIAAVEIDWDYAGNDTDRFGPTYKKVVFREYDDKDFRQPKPHPSWLGLLGPTLRAQEGETIVVTFRNLATEPYSIHPHGIAYGKQSEGANYFDNTSQKEKEDDIVRPNRQHVYSWEVTKEVSPQPSDPTCLTYTYISHTNVVEDYNSGLIGALLICKPGSLDESGKQVGFYQEYVFLFGVFDENESKYKPKGHANHVKYTINGYTMGSLPDVSVCAYASVSLHLVGMSSEPDVFSVHMNGQVLQQSGHKVSSVGLISGSSATASMVALHTGHWLLSSHTIKHMEAGLHGFVDVKKCDNFEAPQRRMTIEQKRYSTTWTYYIAAEEIVWDYAPNMPKHIDEDFTLQYLRRSPTRIGGKYKKAVYSLFRNESFTERLEPKQRKNELGILGPVIKAQIRDVIKIVFKNMASRPYSIYPHGLTIEKSHEGVNYPAGGNQSHGVQPGETHTYIWRVVEEDEPLDGDSRCLTRLYHSAVDTVRDIASGLIGQILICKYRSLNIRGVQLKADKEQHAMLAVFDENKSWYLDENIRQYCDRSKVNKADLDFYKSNVMHSINGYVFESGPLLGFCNGEIATWHVSSIGAQDYIQTATFYGHTFEVNGRTEDFLSLYPMTGETITMNMDNIGVWLMASLNSHGTTKAMRVKFQDVECYRDNLYEYSDVSMDFNEWNPLSSAEIKKDEEKPKPVKPVTSAEPDSYTDMFADELGLRSLKNPSRASSVEQLDLSFLDYDAVDVPEGDTNITPNFKETKNRSETSIPKPNTLNEISNWEEVDELNLTAVNLLNQSMSENTTHMQNSSAPSSFNNSSVYKTENTTMFYSPNIFLKNDSITTDSSASVSNLDNVAVSGNTSVHNATVLSMVQNVSTEINNHTATLQETTNLSVALRGDSSSILETEKVHVTLTGDNLPSVGVVLVEDSEERLTRGDVFSYSVPLSNSSPNNLHSTPESNATSLSHSNTLRSNLSEEISSEIWENTELYLTSETLRKNNSEELSALDSIEEVLIYLTENKTHVIKTTNVKTQGHNWTYEGTHQMESVEILDYMMKYIGKETPKTTPTPKKIKKVHLRQRPQKGQGMKTKRRKEYKPQAKSGLPFSPRGFNPGITPRGARPLSSQTVSDEEELINEPVVIGVPRPDFSDYELYVPGDDPDHLGLEENVKADEYEYVSHIDPYQNDVDIKNLNLDDTAKYYLKLSGPNVKTYFLAAEEVEWDYAGYGQRRPEESQPNSRETKFTKVVFRGYMDSSFSTPDFRGELDEHLGILGPVIKAEVGQSIMVVFRNKANRPYSLHPNGVSYTKQTEGLSYEDGSKYWYKYDNEVQPNTTFTYLWKVNSMVGPMPDESHCRTWAYYSGVNPERDIHSGLIGPLLVCREGTLDKTLNDMREFTLLFMTFDESQSWYYKENQEMMQRKSRRRLMDTNPNDKFKFHSINGITYNLKGLRMYTKQLVCWYLINMGSPKDFQSVHFHGQTFLHKKTTSYRQAVYPLLPGSFATLEMYPSKPGLWQLETEVSFNQEKGMQTLFLVLDNECYRPLGLESGSVNDNQITAINTRGTVATHPYVDFQRPVVISQVATQGARQMLYSQYVVKYAISYSTDRQKWIFYKGDSRDLRKVFSGNQEAYEEKKNIFFPPVVGRFIRLHPIDWYSKATVRMEFYGCELDGCSVPLGMESRLIEDHQITASSTATSWYSGPWRPSLARLNTQGTINAWQAKNMNQWLQVELPKIKKITGIMTQGAKSLGKEMYVMSYALQYSTNGINWNQYTDDESIPSKTFLGNTNNNDHVKNYIYPPIFSRFIRIIPISWMNSITMRIELLGCDFE</sequence>
<reference evidence="23" key="2">
    <citation type="submission" date="2025-09" db="UniProtKB">
        <authorList>
            <consortium name="Ensembl"/>
        </authorList>
    </citation>
    <scope>IDENTIFICATION</scope>
</reference>
<evidence type="ECO:0000259" key="22">
    <source>
        <dbReference type="PROSITE" id="PS50022"/>
    </source>
</evidence>
<keyword evidence="6" id="KW-0813">Transport</keyword>